<protein>
    <recommendedName>
        <fullName evidence="14">BED-type domain-containing protein</fullName>
    </recommendedName>
</protein>
<evidence type="ECO:0000259" key="9">
    <source>
        <dbReference type="Pfam" id="PF02892"/>
    </source>
</evidence>
<evidence type="ECO:0000256" key="2">
    <source>
        <dbReference type="ARBA" id="ARBA00022723"/>
    </source>
</evidence>
<keyword evidence="4" id="KW-0862">Zinc</keyword>
<gene>
    <name evidence="13" type="primary">LOC113705933</name>
</gene>
<feature type="domain" description="BED-type" evidence="9">
    <location>
        <begin position="171"/>
        <end position="211"/>
    </location>
</feature>
<dbReference type="OrthoDB" id="913268at2759"/>
<evidence type="ECO:0000256" key="1">
    <source>
        <dbReference type="ARBA" id="ARBA00004123"/>
    </source>
</evidence>
<dbReference type="GeneID" id="113705933"/>
<organism evidence="12 13">
    <name type="scientific">Coffea arabica</name>
    <name type="common">Arabian coffee</name>
    <dbReference type="NCBI Taxonomy" id="13443"/>
    <lineage>
        <taxon>Eukaryota</taxon>
        <taxon>Viridiplantae</taxon>
        <taxon>Streptophyta</taxon>
        <taxon>Embryophyta</taxon>
        <taxon>Tracheophyta</taxon>
        <taxon>Spermatophyta</taxon>
        <taxon>Magnoliopsida</taxon>
        <taxon>eudicotyledons</taxon>
        <taxon>Gunneridae</taxon>
        <taxon>Pentapetalae</taxon>
        <taxon>asterids</taxon>
        <taxon>lamiids</taxon>
        <taxon>Gentianales</taxon>
        <taxon>Rubiaceae</taxon>
        <taxon>Ixoroideae</taxon>
        <taxon>Gardenieae complex</taxon>
        <taxon>Bertiereae - Coffeeae clade</taxon>
        <taxon>Coffeeae</taxon>
        <taxon>Coffea</taxon>
    </lineage>
</organism>
<feature type="compositionally biased region" description="Acidic residues" evidence="7">
    <location>
        <begin position="874"/>
        <end position="890"/>
    </location>
</feature>
<evidence type="ECO:0000256" key="5">
    <source>
        <dbReference type="ARBA" id="ARBA00023125"/>
    </source>
</evidence>
<dbReference type="PANTHER" id="PTHR32166:SF88">
    <property type="entry name" value="HAT TRANSPOSON SUPERFAMILY"/>
    <property type="match status" value="1"/>
</dbReference>
<evidence type="ECO:0000256" key="7">
    <source>
        <dbReference type="SAM" id="MobiDB-lite"/>
    </source>
</evidence>
<dbReference type="InterPro" id="IPR003656">
    <property type="entry name" value="Znf_BED"/>
</dbReference>
<evidence type="ECO:0000256" key="3">
    <source>
        <dbReference type="ARBA" id="ARBA00022771"/>
    </source>
</evidence>
<evidence type="ECO:0000256" key="8">
    <source>
        <dbReference type="SAM" id="SignalP"/>
    </source>
</evidence>
<evidence type="ECO:0000256" key="4">
    <source>
        <dbReference type="ARBA" id="ARBA00022833"/>
    </source>
</evidence>
<dbReference type="Pfam" id="PF02892">
    <property type="entry name" value="zf-BED"/>
    <property type="match status" value="1"/>
</dbReference>
<accession>A0A6P6TYZ8</accession>
<evidence type="ECO:0000256" key="6">
    <source>
        <dbReference type="ARBA" id="ARBA00023242"/>
    </source>
</evidence>
<feature type="region of interest" description="Disordered" evidence="7">
    <location>
        <begin position="874"/>
        <end position="894"/>
    </location>
</feature>
<feature type="chain" id="PRO_5045822942" description="BED-type domain-containing protein" evidence="8">
    <location>
        <begin position="19"/>
        <end position="919"/>
    </location>
</feature>
<evidence type="ECO:0000259" key="11">
    <source>
        <dbReference type="Pfam" id="PF05699"/>
    </source>
</evidence>
<proteinExistence type="predicted"/>
<feature type="region of interest" description="Disordered" evidence="7">
    <location>
        <begin position="142"/>
        <end position="177"/>
    </location>
</feature>
<dbReference type="SUPFAM" id="SSF53098">
    <property type="entry name" value="Ribonuclease H-like"/>
    <property type="match status" value="1"/>
</dbReference>
<comment type="subcellular location">
    <subcellularLocation>
        <location evidence="1">Nucleus</location>
    </subcellularLocation>
</comment>
<feature type="domain" description="HAT C-terminal dimerisation" evidence="11">
    <location>
        <begin position="747"/>
        <end position="813"/>
    </location>
</feature>
<evidence type="ECO:0000313" key="12">
    <source>
        <dbReference type="Proteomes" id="UP001652660"/>
    </source>
</evidence>
<dbReference type="Pfam" id="PF04937">
    <property type="entry name" value="DUF659"/>
    <property type="match status" value="1"/>
</dbReference>
<dbReference type="PANTHER" id="PTHR32166">
    <property type="entry name" value="OSJNBA0013A04.12 PROTEIN"/>
    <property type="match status" value="1"/>
</dbReference>
<name>A0A6P6TYZ8_COFAR</name>
<evidence type="ECO:0000313" key="13">
    <source>
        <dbReference type="RefSeq" id="XP_027083635.2"/>
    </source>
</evidence>
<keyword evidence="8" id="KW-0732">Signal</keyword>
<dbReference type="Proteomes" id="UP001652660">
    <property type="component" value="Chromosome 8c"/>
</dbReference>
<dbReference type="InterPro" id="IPR007021">
    <property type="entry name" value="DUF659"/>
</dbReference>
<dbReference type="RefSeq" id="XP_027083635.2">
    <property type="nucleotide sequence ID" value="XM_027227834.2"/>
</dbReference>
<sequence length="919" mass="104107">MGMLEFSVMPIGLTNVLAAIIALMHQGTSKDTRLGKLFEILNVRKNLKPLRVKFELAAAAARILLGSAAATEAAIEGWTHTTAPWKFEVAAAAAACQNSSRKLPLPPKLPLKAEALLPVTAGHRRTDHSTSEALKLVMDSIGETPSQTPSAEPTPSTSNSQNQPLTRGKTDPAWSHCREDSVSNKKVKCLVCIHCGKRIRGGGINRFKQHLAGLKGETTPCLKVDEQIRFEMLENLKAVESKKRSLKERSRGSDLYGQDLRQHEEEVYMQDVEDIQEIQPPPTSEVSKGKKVLQQHKKGKTIGTFFMPRATPGGQPSIKSVMQSKETKEKVDLAVAKWMIDASIPFNAANSAYYQTMFDAACSFGAGYKAPNFYDLRGYLLTKNVEQVKNFVNSFRTSWKETGCTIMADGWTDQQRRTLINFLAYCPRGTIFLKSVDASDASKTAEMLYKLFREVVLFVGVENVVHFVTDNAANYVAAGRLLEREFPTLYWSPCAAHCLNLMLHDMGKLDEVSKVVGHASKITKYIYNHCYPLHLMRKHTGGKEIIRPAPTRFATNFIALQSILVQKDALRAMVTSKEWTLSAYAKESKAKKFVDLVLDSIFWKECAIIVQLTEPLVRVLRIVDSDERPAMGYLYAAMHRAREELLRRFTRKKKTVDPYLRIIDSRWDSQLHKNLHAAGYWLNPAYQYNSLDLEKHRHATSGLLDVIERYSYANPDLMSNLTGEMRLFRKAEGDFGRVSAIRDRDVMLPDEWWTCYGSTAPNLQKLAIRVLSQTCSASGCERNWSLFEHIHSKKRNRLEHQRLNDLVYVHYNLRLQQRNARGRNYDPIDFEDFSANETWILDDEPSQLTPVELESFRNEIATFAINRQSDETLNLDDLDTGDEDETNNEENVERNDLNVGCDVNEFGGTEFGRSWEPWA</sequence>
<dbReference type="AlphaFoldDB" id="A0A6P6TYZ8"/>
<keyword evidence="6" id="KW-0539">Nucleus</keyword>
<evidence type="ECO:0008006" key="14">
    <source>
        <dbReference type="Google" id="ProtNLM"/>
    </source>
</evidence>
<feature type="signal peptide" evidence="8">
    <location>
        <begin position="1"/>
        <end position="18"/>
    </location>
</feature>
<feature type="domain" description="DUF659" evidence="10">
    <location>
        <begin position="371"/>
        <end position="522"/>
    </location>
</feature>
<dbReference type="InterPro" id="IPR008906">
    <property type="entry name" value="HATC_C_dom"/>
</dbReference>
<reference evidence="12" key="1">
    <citation type="journal article" date="2025" name="Foods">
        <title>Unveiling the Microbial Signatures of Arabica Coffee Cherries: Insights into Ripeness Specific Diversity, Functional Traits, and Implications for Quality and Safety.</title>
        <authorList>
            <consortium name="RefSeq"/>
            <person name="Tenea G.N."/>
            <person name="Cifuentes V."/>
            <person name="Reyes P."/>
            <person name="Cevallos-Vallejos M."/>
        </authorList>
    </citation>
    <scope>NUCLEOTIDE SEQUENCE [LARGE SCALE GENOMIC DNA]</scope>
</reference>
<dbReference type="GO" id="GO:0008270">
    <property type="term" value="F:zinc ion binding"/>
    <property type="evidence" value="ECO:0007669"/>
    <property type="project" value="UniProtKB-KW"/>
</dbReference>
<feature type="compositionally biased region" description="Polar residues" evidence="7">
    <location>
        <begin position="143"/>
        <end position="165"/>
    </location>
</feature>
<dbReference type="GO" id="GO:0003677">
    <property type="term" value="F:DNA binding"/>
    <property type="evidence" value="ECO:0007669"/>
    <property type="project" value="InterPro"/>
</dbReference>
<dbReference type="InterPro" id="IPR012337">
    <property type="entry name" value="RNaseH-like_sf"/>
</dbReference>
<reference evidence="13" key="2">
    <citation type="submission" date="2025-08" db="UniProtKB">
        <authorList>
            <consortium name="RefSeq"/>
        </authorList>
    </citation>
    <scope>IDENTIFICATION</scope>
    <source>
        <tissue evidence="13">Leaves</tissue>
    </source>
</reference>
<keyword evidence="2" id="KW-0479">Metal-binding</keyword>
<dbReference type="Pfam" id="PF05699">
    <property type="entry name" value="Dimer_Tnp_hAT"/>
    <property type="match status" value="1"/>
</dbReference>
<evidence type="ECO:0000259" key="10">
    <source>
        <dbReference type="Pfam" id="PF04937"/>
    </source>
</evidence>
<keyword evidence="12" id="KW-1185">Reference proteome</keyword>
<keyword evidence="5" id="KW-0238">DNA-binding</keyword>
<keyword evidence="3" id="KW-0863">Zinc-finger</keyword>